<proteinExistence type="predicted"/>
<evidence type="ECO:0000256" key="1">
    <source>
        <dbReference type="SAM" id="Phobius"/>
    </source>
</evidence>
<sequence>MHNFVKSIINACASIIVLWVTFGIKFSILVELFRSFLLFKAKNFFVWDHKC</sequence>
<keyword evidence="1" id="KW-0812">Transmembrane</keyword>
<reference evidence="2" key="1">
    <citation type="submission" date="2018-02" db="EMBL/GenBank/DDBJ databases">
        <title>Rhizophora mucronata_Transcriptome.</title>
        <authorList>
            <person name="Meera S.P."/>
            <person name="Sreeshan A."/>
            <person name="Augustine A."/>
        </authorList>
    </citation>
    <scope>NUCLEOTIDE SEQUENCE</scope>
    <source>
        <tissue evidence="2">Leaf</tissue>
    </source>
</reference>
<dbReference type="AlphaFoldDB" id="A0A2P2QBE3"/>
<feature type="transmembrane region" description="Helical" evidence="1">
    <location>
        <begin position="7"/>
        <end position="30"/>
    </location>
</feature>
<evidence type="ECO:0000313" key="2">
    <source>
        <dbReference type="EMBL" id="MBX64306.1"/>
    </source>
</evidence>
<keyword evidence="1" id="KW-0472">Membrane</keyword>
<protein>
    <submittedName>
        <fullName evidence="2">Uncharacterized protein</fullName>
    </submittedName>
</protein>
<organism evidence="2">
    <name type="scientific">Rhizophora mucronata</name>
    <name type="common">Asiatic mangrove</name>
    <dbReference type="NCBI Taxonomy" id="61149"/>
    <lineage>
        <taxon>Eukaryota</taxon>
        <taxon>Viridiplantae</taxon>
        <taxon>Streptophyta</taxon>
        <taxon>Embryophyta</taxon>
        <taxon>Tracheophyta</taxon>
        <taxon>Spermatophyta</taxon>
        <taxon>Magnoliopsida</taxon>
        <taxon>eudicotyledons</taxon>
        <taxon>Gunneridae</taxon>
        <taxon>Pentapetalae</taxon>
        <taxon>rosids</taxon>
        <taxon>fabids</taxon>
        <taxon>Malpighiales</taxon>
        <taxon>Rhizophoraceae</taxon>
        <taxon>Rhizophora</taxon>
    </lineage>
</organism>
<name>A0A2P2QBE3_RHIMU</name>
<accession>A0A2P2QBE3</accession>
<keyword evidence="1" id="KW-1133">Transmembrane helix</keyword>
<dbReference type="EMBL" id="GGEC01083822">
    <property type="protein sequence ID" value="MBX64306.1"/>
    <property type="molecule type" value="Transcribed_RNA"/>
</dbReference>